<sequence length="47" mass="5408">MKNTICRAHPMPTVSPRGYPYPAFTFIFRYPFKGCQVFVYPGYGITS</sequence>
<accession>A0A0A9F8L8</accession>
<dbReference type="EMBL" id="GBRH01190342">
    <property type="protein sequence ID" value="JAE07554.1"/>
    <property type="molecule type" value="Transcribed_RNA"/>
</dbReference>
<name>A0A0A9F8L8_ARUDO</name>
<protein>
    <submittedName>
        <fullName evidence="1">Uncharacterized protein</fullName>
    </submittedName>
</protein>
<reference evidence="1" key="1">
    <citation type="submission" date="2014-09" db="EMBL/GenBank/DDBJ databases">
        <authorList>
            <person name="Magalhaes I.L.F."/>
            <person name="Oliveira U."/>
            <person name="Santos F.R."/>
            <person name="Vidigal T.H.D.A."/>
            <person name="Brescovit A.D."/>
            <person name="Santos A.J."/>
        </authorList>
    </citation>
    <scope>NUCLEOTIDE SEQUENCE</scope>
    <source>
        <tissue evidence="1">Shoot tissue taken approximately 20 cm above the soil surface</tissue>
    </source>
</reference>
<reference evidence="1" key="2">
    <citation type="journal article" date="2015" name="Data Brief">
        <title>Shoot transcriptome of the giant reed, Arundo donax.</title>
        <authorList>
            <person name="Barrero R.A."/>
            <person name="Guerrero F.D."/>
            <person name="Moolhuijzen P."/>
            <person name="Goolsby J.A."/>
            <person name="Tidwell J."/>
            <person name="Bellgard S.E."/>
            <person name="Bellgard M.I."/>
        </authorList>
    </citation>
    <scope>NUCLEOTIDE SEQUENCE</scope>
    <source>
        <tissue evidence="1">Shoot tissue taken approximately 20 cm above the soil surface</tissue>
    </source>
</reference>
<evidence type="ECO:0000313" key="1">
    <source>
        <dbReference type="EMBL" id="JAE07554.1"/>
    </source>
</evidence>
<proteinExistence type="predicted"/>
<organism evidence="1">
    <name type="scientific">Arundo donax</name>
    <name type="common">Giant reed</name>
    <name type="synonym">Donax arundinaceus</name>
    <dbReference type="NCBI Taxonomy" id="35708"/>
    <lineage>
        <taxon>Eukaryota</taxon>
        <taxon>Viridiplantae</taxon>
        <taxon>Streptophyta</taxon>
        <taxon>Embryophyta</taxon>
        <taxon>Tracheophyta</taxon>
        <taxon>Spermatophyta</taxon>
        <taxon>Magnoliopsida</taxon>
        <taxon>Liliopsida</taxon>
        <taxon>Poales</taxon>
        <taxon>Poaceae</taxon>
        <taxon>PACMAD clade</taxon>
        <taxon>Arundinoideae</taxon>
        <taxon>Arundineae</taxon>
        <taxon>Arundo</taxon>
    </lineage>
</organism>
<dbReference type="AlphaFoldDB" id="A0A0A9F8L8"/>